<dbReference type="GO" id="GO:0030288">
    <property type="term" value="C:outer membrane-bounded periplasmic space"/>
    <property type="evidence" value="ECO:0007669"/>
    <property type="project" value="TreeGrafter"/>
</dbReference>
<comment type="similarity">
    <text evidence="1">Belongs to the peptidase S41A family.</text>
</comment>
<dbReference type="CDD" id="cd07560">
    <property type="entry name" value="Peptidase_S41_CPP"/>
    <property type="match status" value="1"/>
</dbReference>
<dbReference type="InterPro" id="IPR036034">
    <property type="entry name" value="PDZ_sf"/>
</dbReference>
<evidence type="ECO:0000256" key="4">
    <source>
        <dbReference type="ARBA" id="ARBA00022825"/>
    </source>
</evidence>
<gene>
    <name evidence="6" type="ORF">H4K34_13855</name>
</gene>
<dbReference type="InterPro" id="IPR004447">
    <property type="entry name" value="Peptidase_S41A"/>
</dbReference>
<dbReference type="SUPFAM" id="SSF52096">
    <property type="entry name" value="ClpP/crotonase"/>
    <property type="match status" value="1"/>
</dbReference>
<dbReference type="EMBL" id="CP060139">
    <property type="protein sequence ID" value="QNR23454.1"/>
    <property type="molecule type" value="Genomic_DNA"/>
</dbReference>
<protein>
    <submittedName>
        <fullName evidence="6">Carboxy terminal-processing peptidase</fullName>
    </submittedName>
</protein>
<evidence type="ECO:0000256" key="3">
    <source>
        <dbReference type="ARBA" id="ARBA00022801"/>
    </source>
</evidence>
<sequence length="663" mass="75344">MSTRAQVDSLDLKARSILHMARDFHFQAPLNDSVFSQRVYDELMQSLDQDGQFFTQKDLSQISPYQAIAARNAQSRQALVQSLSEVYRLRLQALESLLEAESQKPLDFTIKEQYRIETDGILEEAEWKEHWRKYYKMRVLWALFNHQDTAAKSFNPDSETKLHWQKYIGESMVCRLRNDLDHYEALDRYIQEQYLKALAKALDPHSAYFSSSARQGFQNSLSQNELSYGIELFRNADGEIEVAYVVPGSPAWQSGKVNEGDIILGLSSEASDEDALACLGTAEVRALIESADEAETKFQLRKQSGEKLEVELSKDYIAVEENHVESFVLEGERKIGYIYLPSFYVGDEFAESVQGCAVDVSNALIRLKRQGVEALIMDLRDNGGGAMYEALRLAGIFVDYGALSIYSDGQEHQTLKDMDRGVIYDQPMLILQNAFSASASELFAAALQDRNRAIIVGQPSYGKSTVQEIVPLLQYHENSDTALIPGSFIKLSTAAFYRVTGASHQAMGIQPDIPLPALYNYDAYREKAYSNYLKIDSIKKKTYYFPEAELPLTDLRELSAQRIKADSLWQWEANQELNTGTETSIPLDLAGFSAYMAKDEVSEDYEEQHWEPALKVHSLKYLLNYRLANEEEGLTVKAAISEDLYIRESFFILNDYLEFKSTQ</sequence>
<dbReference type="GO" id="GO:0004175">
    <property type="term" value="F:endopeptidase activity"/>
    <property type="evidence" value="ECO:0007669"/>
    <property type="project" value="TreeGrafter"/>
</dbReference>
<dbReference type="Pfam" id="PF03572">
    <property type="entry name" value="Peptidase_S41"/>
    <property type="match status" value="1"/>
</dbReference>
<dbReference type="InterPro" id="IPR005151">
    <property type="entry name" value="Tail-specific_protease"/>
</dbReference>
<dbReference type="Gene3D" id="3.90.226.10">
    <property type="entry name" value="2-enoyl-CoA Hydratase, Chain A, domain 1"/>
    <property type="match status" value="1"/>
</dbReference>
<dbReference type="Gene3D" id="2.30.42.10">
    <property type="match status" value="1"/>
</dbReference>
<dbReference type="PANTHER" id="PTHR32060:SF22">
    <property type="entry name" value="CARBOXYL-TERMINAL-PROCESSING PEPTIDASE 3, CHLOROPLASTIC"/>
    <property type="match status" value="1"/>
</dbReference>
<organism evidence="6 7">
    <name type="scientific">Croceimicrobium hydrocarbonivorans</name>
    <dbReference type="NCBI Taxonomy" id="2761580"/>
    <lineage>
        <taxon>Bacteria</taxon>
        <taxon>Pseudomonadati</taxon>
        <taxon>Bacteroidota</taxon>
        <taxon>Flavobacteriia</taxon>
        <taxon>Flavobacteriales</taxon>
        <taxon>Owenweeksiaceae</taxon>
        <taxon>Croceimicrobium</taxon>
    </lineage>
</organism>
<keyword evidence="2" id="KW-0645">Protease</keyword>
<keyword evidence="4" id="KW-0720">Serine protease</keyword>
<dbReference type="InterPro" id="IPR029045">
    <property type="entry name" value="ClpP/crotonase-like_dom_sf"/>
</dbReference>
<dbReference type="Proteomes" id="UP000516305">
    <property type="component" value="Chromosome"/>
</dbReference>
<reference evidence="6 7" key="1">
    <citation type="submission" date="2020-08" db="EMBL/GenBank/DDBJ databases">
        <title>Croceimicrobium hydrocarbonivorans gen. nov., sp. nov., a novel marine bacterium isolated from a bacterial consortium that degrades polyethylene terephthalate.</title>
        <authorList>
            <person name="Liu R."/>
        </authorList>
    </citation>
    <scope>NUCLEOTIDE SEQUENCE [LARGE SCALE GENOMIC DNA]</scope>
    <source>
        <strain evidence="6 7">A20-9</strain>
    </source>
</reference>
<dbReference type="GO" id="GO:0007165">
    <property type="term" value="P:signal transduction"/>
    <property type="evidence" value="ECO:0007669"/>
    <property type="project" value="TreeGrafter"/>
</dbReference>
<evidence type="ECO:0000259" key="5">
    <source>
        <dbReference type="PROSITE" id="PS50106"/>
    </source>
</evidence>
<dbReference type="GO" id="GO:0008236">
    <property type="term" value="F:serine-type peptidase activity"/>
    <property type="evidence" value="ECO:0007669"/>
    <property type="project" value="UniProtKB-KW"/>
</dbReference>
<dbReference type="InterPro" id="IPR001478">
    <property type="entry name" value="PDZ"/>
</dbReference>
<dbReference type="SMART" id="SM00245">
    <property type="entry name" value="TSPc"/>
    <property type="match status" value="1"/>
</dbReference>
<evidence type="ECO:0000313" key="7">
    <source>
        <dbReference type="Proteomes" id="UP000516305"/>
    </source>
</evidence>
<dbReference type="PANTHER" id="PTHR32060">
    <property type="entry name" value="TAIL-SPECIFIC PROTEASE"/>
    <property type="match status" value="1"/>
</dbReference>
<evidence type="ECO:0000256" key="2">
    <source>
        <dbReference type="ARBA" id="ARBA00022670"/>
    </source>
</evidence>
<dbReference type="Pfam" id="PF17804">
    <property type="entry name" value="TSP_NTD"/>
    <property type="match status" value="1"/>
</dbReference>
<evidence type="ECO:0000313" key="6">
    <source>
        <dbReference type="EMBL" id="QNR23454.1"/>
    </source>
</evidence>
<feature type="domain" description="PDZ" evidence="5">
    <location>
        <begin position="218"/>
        <end position="279"/>
    </location>
</feature>
<dbReference type="RefSeq" id="WP_210757985.1">
    <property type="nucleotide sequence ID" value="NZ_CP060139.1"/>
</dbReference>
<dbReference type="KEGG" id="chyd:H4K34_13855"/>
<dbReference type="AlphaFoldDB" id="A0A7H0VCK6"/>
<proteinExistence type="inferred from homology"/>
<name>A0A7H0VCK6_9FLAO</name>
<accession>A0A7H0VCK6</accession>
<keyword evidence="3" id="KW-0378">Hydrolase</keyword>
<dbReference type="InterPro" id="IPR040573">
    <property type="entry name" value="TSP_N"/>
</dbReference>
<dbReference type="PROSITE" id="PS50106">
    <property type="entry name" value="PDZ"/>
    <property type="match status" value="1"/>
</dbReference>
<dbReference type="GO" id="GO:0006508">
    <property type="term" value="P:proteolysis"/>
    <property type="evidence" value="ECO:0007669"/>
    <property type="project" value="UniProtKB-KW"/>
</dbReference>
<keyword evidence="7" id="KW-1185">Reference proteome</keyword>
<evidence type="ECO:0000256" key="1">
    <source>
        <dbReference type="ARBA" id="ARBA00009179"/>
    </source>
</evidence>